<keyword evidence="2" id="KW-0540">Nuclease</keyword>
<dbReference type="Pfam" id="PF13930">
    <property type="entry name" value="Endonuclea_NS_2"/>
    <property type="match status" value="1"/>
</dbReference>
<sequence length="222" mass="24817">MNLGRMGQDTTDQKLPNGITTEVGAEELSDIPDYSGAPYVVLGDNVPDFTEEEKKTTEAFTYYGDLDDLGRCTLTFANVCPQTQPTEKRGEIGQVRPSGWHTVKYNDLIDGNYLYNRCHLIGYQLTGENANEKNLITGTRYLNVEGMLPFEDMVDAYVDETGNHVLYRVRPIFSGDDLVARGVHMEAWSVEDAGQGICFDVFCYNVQPGIVIDYVTGDSQRE</sequence>
<name>A0ABR7GIH4_9FIRM</name>
<evidence type="ECO:0000313" key="3">
    <source>
        <dbReference type="Proteomes" id="UP000643810"/>
    </source>
</evidence>
<comment type="caution">
    <text evidence="2">The sequence shown here is derived from an EMBL/GenBank/DDBJ whole genome shotgun (WGS) entry which is preliminary data.</text>
</comment>
<dbReference type="InterPro" id="IPR044929">
    <property type="entry name" value="DNA/RNA_non-sp_Endonuclease_sf"/>
</dbReference>
<keyword evidence="2" id="KW-0378">Hydrolase</keyword>
<evidence type="ECO:0000313" key="2">
    <source>
        <dbReference type="EMBL" id="MBC5687087.1"/>
    </source>
</evidence>
<gene>
    <name evidence="2" type="ORF">H8R94_10810</name>
</gene>
<feature type="domain" description="Type VII secretion system protein EssD-like" evidence="1">
    <location>
        <begin position="58"/>
        <end position="187"/>
    </location>
</feature>
<dbReference type="Gene3D" id="3.40.570.10">
    <property type="entry name" value="Extracellular Endonuclease, subunit A"/>
    <property type="match status" value="1"/>
</dbReference>
<evidence type="ECO:0000259" key="1">
    <source>
        <dbReference type="Pfam" id="PF13930"/>
    </source>
</evidence>
<accession>A0ABR7GIH4</accession>
<keyword evidence="3" id="KW-1185">Reference proteome</keyword>
<proteinExistence type="predicted"/>
<dbReference type="Proteomes" id="UP000643810">
    <property type="component" value="Unassembled WGS sequence"/>
</dbReference>
<protein>
    <submittedName>
        <fullName evidence="2">DNA/RNA non-specific endonuclease</fullName>
    </submittedName>
</protein>
<dbReference type="GO" id="GO:0004519">
    <property type="term" value="F:endonuclease activity"/>
    <property type="evidence" value="ECO:0007669"/>
    <property type="project" value="UniProtKB-KW"/>
</dbReference>
<reference evidence="2 3" key="1">
    <citation type="submission" date="2020-08" db="EMBL/GenBank/DDBJ databases">
        <title>Genome public.</title>
        <authorList>
            <person name="Liu C."/>
            <person name="Sun Q."/>
        </authorList>
    </citation>
    <scope>NUCLEOTIDE SEQUENCE [LARGE SCALE GENOMIC DNA]</scope>
    <source>
        <strain evidence="2 3">NSJ-9</strain>
    </source>
</reference>
<dbReference type="EMBL" id="JACOPG010000004">
    <property type="protein sequence ID" value="MBC5687087.1"/>
    <property type="molecule type" value="Genomic_DNA"/>
</dbReference>
<keyword evidence="2" id="KW-0255">Endonuclease</keyword>
<organism evidence="2 3">
    <name type="scientific">Roseburia lenta</name>
    <dbReference type="NCBI Taxonomy" id="2763061"/>
    <lineage>
        <taxon>Bacteria</taxon>
        <taxon>Bacillati</taxon>
        <taxon>Bacillota</taxon>
        <taxon>Clostridia</taxon>
        <taxon>Lachnospirales</taxon>
        <taxon>Lachnospiraceae</taxon>
        <taxon>Roseburia</taxon>
    </lineage>
</organism>
<dbReference type="InterPro" id="IPR044927">
    <property type="entry name" value="Endonuclea_NS_2"/>
</dbReference>